<protein>
    <recommendedName>
        <fullName evidence="4">Tetratricopeptide repeat protein</fullName>
    </recommendedName>
</protein>
<dbReference type="STRING" id="1603606.DSOUD_1904"/>
<dbReference type="KEGG" id="des:DSOUD_1904"/>
<dbReference type="PROSITE" id="PS50005">
    <property type="entry name" value="TPR"/>
    <property type="match status" value="1"/>
</dbReference>
<evidence type="ECO:0008006" key="4">
    <source>
        <dbReference type="Google" id="ProtNLM"/>
    </source>
</evidence>
<organism evidence="2 3">
    <name type="scientific">Desulfuromonas soudanensis</name>
    <dbReference type="NCBI Taxonomy" id="1603606"/>
    <lineage>
        <taxon>Bacteria</taxon>
        <taxon>Pseudomonadati</taxon>
        <taxon>Thermodesulfobacteriota</taxon>
        <taxon>Desulfuromonadia</taxon>
        <taxon>Desulfuromonadales</taxon>
        <taxon>Desulfuromonadaceae</taxon>
        <taxon>Desulfuromonas</taxon>
    </lineage>
</organism>
<dbReference type="InterPro" id="IPR019734">
    <property type="entry name" value="TPR_rpt"/>
</dbReference>
<dbReference type="PATRIC" id="fig|1603606.3.peg.2064"/>
<accession>A0A0M4DHT9</accession>
<dbReference type="InterPro" id="IPR011990">
    <property type="entry name" value="TPR-like_helical_dom_sf"/>
</dbReference>
<dbReference type="SUPFAM" id="SSF48452">
    <property type="entry name" value="TPR-like"/>
    <property type="match status" value="1"/>
</dbReference>
<dbReference type="RefSeq" id="WP_053550753.1">
    <property type="nucleotide sequence ID" value="NZ_CP010802.1"/>
</dbReference>
<evidence type="ECO:0000313" key="2">
    <source>
        <dbReference type="EMBL" id="ALC16675.1"/>
    </source>
</evidence>
<evidence type="ECO:0000313" key="3">
    <source>
        <dbReference type="Proteomes" id="UP000057158"/>
    </source>
</evidence>
<dbReference type="Pfam" id="PF13181">
    <property type="entry name" value="TPR_8"/>
    <property type="match status" value="1"/>
</dbReference>
<evidence type="ECO:0000256" key="1">
    <source>
        <dbReference type="PROSITE-ProRule" id="PRU00339"/>
    </source>
</evidence>
<dbReference type="Proteomes" id="UP000057158">
    <property type="component" value="Chromosome"/>
</dbReference>
<keyword evidence="1" id="KW-0802">TPR repeat</keyword>
<dbReference type="AlphaFoldDB" id="A0A0M4DHT9"/>
<name>A0A0M4DHT9_9BACT</name>
<keyword evidence="3" id="KW-1185">Reference proteome</keyword>
<dbReference type="EMBL" id="CP010802">
    <property type="protein sequence ID" value="ALC16675.1"/>
    <property type="molecule type" value="Genomic_DNA"/>
</dbReference>
<sequence length="419" mass="44936">MSFLSRIFGKTEPLSTLRRALDQRRLADALAIGHSLDRAGFGESELAELELLLTQAGDELAAVNLSEGEACLRAGDGERAAEHFALASSQARSADLVLRIRQAALQMDPTASDLPQAVPAHPCTSGCSSTDCAPTPSERAGLVSDASVRLDLVLCGYPPELAARYQRLSGSFLDAFLAAHEGEDDRALEFFELVPAGARDDLFYFERGSLLGRLGRGEEACEDLKRSIELNPELTLAREALVGVLLAGEQDLEAEKILAAMLEGGIAPGFSHGRMMIVCARRGDLEAALQHGLSSVNHGCEGDTILAVASLLEKKGRIAEVEALLETLPAGGCSGINVHLAEFSLRHGMNIDKALESFKGALRQEPGNPRWALRIAQAYLAKGWKKEGLSLLTKTLADPTLDAILKEEGSRLLDRHRIA</sequence>
<dbReference type="Gene3D" id="1.25.40.10">
    <property type="entry name" value="Tetratricopeptide repeat domain"/>
    <property type="match status" value="1"/>
</dbReference>
<gene>
    <name evidence="2" type="ORF">DSOUD_1904</name>
</gene>
<feature type="repeat" description="TPR" evidence="1">
    <location>
        <begin position="201"/>
        <end position="234"/>
    </location>
</feature>
<reference evidence="2 3" key="1">
    <citation type="submission" date="2015-07" db="EMBL/GenBank/DDBJ databases">
        <title>Isolation and Genomic Characterization of a Novel Halophilic Metal-Reducing Deltaproteobacterium from the Deep Subsurface.</title>
        <authorList>
            <person name="Badalamenti J.P."/>
            <person name="Summers Z.M."/>
            <person name="Gralnick J.A."/>
            <person name="Bond D.R."/>
        </authorList>
    </citation>
    <scope>NUCLEOTIDE SEQUENCE [LARGE SCALE GENOMIC DNA]</scope>
    <source>
        <strain evidence="2 3">WTL</strain>
    </source>
</reference>
<dbReference type="OrthoDB" id="5401247at2"/>
<proteinExistence type="predicted"/>